<sequence>MAINLVDMVPLVQDKKFTALILLLCLDLFMDGAESATQAEIDRHLEMGRQYLASNQLADALTHYHAAVETMAINLVDMVPLVQDKKFTALILLLCLDLFMDGAESATQAEIDRHLEMGRQYLASNQLADALTHYHAAVEGDPSNYLTLFKRGTVYFALGKARNCLQDFSRVLELKPDFTTARAQRGVVYLKLGDYSNAELDFHTVLLEEPYNDDVNYLYSKIDPAREQWAAVEDLIRRGDYRTAIAFLTQLLEISPWSATFRESRADCYIKENDVLSAVSDLRSVNRLSHDSTGGYFRLATLLYNMGHTADALKEIRECLKLDPEHKDCFPFYKKLKKVEKALSDAQSYLDERQYVGCIDSAEKVLKFETEVPMVIFSAKHLLCSCHVKEEQFTQAVTRCREALEIHKDPTVLCDRAEAYIGTEMYDDAIRDYQAAINIDEHLQRAKEGLERAKRLQKQSERRDYYKILNVKRTATKQEITKAYRKAAQKWHPDNFQGDEKKIAEKKFIDIAAAKEVLTDPEKRQQFDNGEDPLDPEGGNHGGYGGFRGGNPFHHFHHGSPFQFKFHFN</sequence>
<dbReference type="InterPro" id="IPR051727">
    <property type="entry name" value="DnaJ_C3_Co-chaperones"/>
</dbReference>
<dbReference type="InterPro" id="IPR019734">
    <property type="entry name" value="TPR_rpt"/>
</dbReference>
<feature type="repeat" description="TPR" evidence="6">
    <location>
        <begin position="111"/>
        <end position="144"/>
    </location>
</feature>
<dbReference type="VEuPathDB" id="VectorBase:LLONM1_005881"/>
<dbReference type="SMART" id="SM00028">
    <property type="entry name" value="TPR"/>
    <property type="match status" value="6"/>
</dbReference>
<dbReference type="Pfam" id="PF13181">
    <property type="entry name" value="TPR_8"/>
    <property type="match status" value="1"/>
</dbReference>
<keyword evidence="2 8" id="KW-0732">Signal</keyword>
<evidence type="ECO:0000256" key="8">
    <source>
        <dbReference type="SAM" id="SignalP"/>
    </source>
</evidence>
<dbReference type="Gene3D" id="1.25.40.10">
    <property type="entry name" value="Tetratricopeptide repeat domain"/>
    <property type="match status" value="1"/>
</dbReference>
<evidence type="ECO:0000256" key="5">
    <source>
        <dbReference type="ARBA" id="ARBA00022824"/>
    </source>
</evidence>
<feature type="repeat" description="TPR" evidence="6">
    <location>
        <begin position="145"/>
        <end position="178"/>
    </location>
</feature>
<dbReference type="InterPro" id="IPR001623">
    <property type="entry name" value="DnaJ_domain"/>
</dbReference>
<organism evidence="11 12">
    <name type="scientific">Lutzomyia longipalpis</name>
    <name type="common">Sand fly</name>
    <dbReference type="NCBI Taxonomy" id="7200"/>
    <lineage>
        <taxon>Eukaryota</taxon>
        <taxon>Metazoa</taxon>
        <taxon>Ecdysozoa</taxon>
        <taxon>Arthropoda</taxon>
        <taxon>Hexapoda</taxon>
        <taxon>Insecta</taxon>
        <taxon>Pterygota</taxon>
        <taxon>Neoptera</taxon>
        <taxon>Endopterygota</taxon>
        <taxon>Diptera</taxon>
        <taxon>Nematocera</taxon>
        <taxon>Psychodoidea</taxon>
        <taxon>Psychodidae</taxon>
        <taxon>Lutzomyia</taxon>
        <taxon>Lutzomyia</taxon>
    </lineage>
</organism>
<dbReference type="GO" id="GO:0051787">
    <property type="term" value="F:misfolded protein binding"/>
    <property type="evidence" value="ECO:0007669"/>
    <property type="project" value="TreeGrafter"/>
</dbReference>
<keyword evidence="5" id="KW-0256">Endoplasmic reticulum</keyword>
<dbReference type="PANTHER" id="PTHR44140">
    <property type="entry name" value="LD25575P"/>
    <property type="match status" value="1"/>
</dbReference>
<dbReference type="PROSITE" id="PS50005">
    <property type="entry name" value="TPR"/>
    <property type="match status" value="5"/>
</dbReference>
<dbReference type="Pfam" id="PF13432">
    <property type="entry name" value="TPR_16"/>
    <property type="match status" value="1"/>
</dbReference>
<dbReference type="AlphaFoldDB" id="A0A1B0EZI8"/>
<evidence type="ECO:0000256" key="6">
    <source>
        <dbReference type="PROSITE-ProRule" id="PRU00339"/>
    </source>
</evidence>
<feature type="compositionally biased region" description="Gly residues" evidence="7">
    <location>
        <begin position="539"/>
        <end position="548"/>
    </location>
</feature>
<dbReference type="EnsemblMetazoa" id="LLOJ006818-RA">
    <property type="protein sequence ID" value="LLOJ006818-PA"/>
    <property type="gene ID" value="LLOJ006818"/>
</dbReference>
<feature type="region of interest" description="Disordered" evidence="7">
    <location>
        <begin position="519"/>
        <end position="548"/>
    </location>
</feature>
<evidence type="ECO:0000313" key="11">
    <source>
        <dbReference type="EnsemblMetazoa" id="LLOJ006818-PA"/>
    </source>
</evidence>
<dbReference type="SUPFAM" id="SSF48452">
    <property type="entry name" value="TPR-like"/>
    <property type="match status" value="1"/>
</dbReference>
<evidence type="ECO:0000259" key="9">
    <source>
        <dbReference type="PROSITE" id="PS50076"/>
    </source>
</evidence>
<dbReference type="Pfam" id="PF07719">
    <property type="entry name" value="TPR_2"/>
    <property type="match status" value="1"/>
</dbReference>
<dbReference type="InterPro" id="IPR011990">
    <property type="entry name" value="TPR-like_helical_dom_sf"/>
</dbReference>
<keyword evidence="3" id="KW-0677">Repeat</keyword>
<evidence type="ECO:0000313" key="12">
    <source>
        <dbReference type="Proteomes" id="UP000092461"/>
    </source>
</evidence>
<evidence type="ECO:0000256" key="2">
    <source>
        <dbReference type="ARBA" id="ARBA00022729"/>
    </source>
</evidence>
<dbReference type="EMBL" id="AJWK01022494">
    <property type="status" value="NOT_ANNOTATED_CDS"/>
    <property type="molecule type" value="Genomic_DNA"/>
</dbReference>
<dbReference type="EMBL" id="AJWK01022493">
    <property type="status" value="NOT_ANNOTATED_CDS"/>
    <property type="molecule type" value="Genomic_DNA"/>
</dbReference>
<dbReference type="Proteomes" id="UP000092461">
    <property type="component" value="Unassembled WGS sequence"/>
</dbReference>
<proteinExistence type="predicted"/>
<dbReference type="Gene3D" id="1.10.287.110">
    <property type="entry name" value="DnaJ domain"/>
    <property type="match status" value="1"/>
</dbReference>
<dbReference type="PANTHER" id="PTHR44140:SF2">
    <property type="entry name" value="LD25575P"/>
    <property type="match status" value="1"/>
</dbReference>
<feature type="chain" id="PRO_5044555589" evidence="8">
    <location>
        <begin position="36"/>
        <end position="569"/>
    </location>
</feature>
<dbReference type="SMART" id="SM00271">
    <property type="entry name" value="DnaJ"/>
    <property type="match status" value="1"/>
</dbReference>
<dbReference type="PRINTS" id="PR00625">
    <property type="entry name" value="JDOMAIN"/>
</dbReference>
<reference evidence="12" key="1">
    <citation type="submission" date="2012-05" db="EMBL/GenBank/DDBJ databases">
        <title>Whole Genome Assembly of Lutzomyia longipalpis.</title>
        <authorList>
            <person name="Richards S."/>
            <person name="Qu C."/>
            <person name="Dillon R."/>
            <person name="Worley K."/>
            <person name="Scherer S."/>
            <person name="Batterton M."/>
            <person name="Taylor A."/>
            <person name="Hawes A."/>
            <person name="Hernandez B."/>
            <person name="Kovar C."/>
            <person name="Mandapat C."/>
            <person name="Pham C."/>
            <person name="Qu C."/>
            <person name="Jing C."/>
            <person name="Bess C."/>
            <person name="Bandaranaike D."/>
            <person name="Ngo D."/>
            <person name="Ongeri F."/>
            <person name="Arias F."/>
            <person name="Lara F."/>
            <person name="Weissenberger G."/>
            <person name="Kamau G."/>
            <person name="Han H."/>
            <person name="Shen H."/>
            <person name="Dinh H."/>
            <person name="Khalil I."/>
            <person name="Jones J."/>
            <person name="Shafer J."/>
            <person name="Jayaseelan J."/>
            <person name="Quiroz J."/>
            <person name="Blankenburg K."/>
            <person name="Nguyen L."/>
            <person name="Jackson L."/>
            <person name="Francisco L."/>
            <person name="Tang L.-Y."/>
            <person name="Pu L.-L."/>
            <person name="Perales L."/>
            <person name="Lorensuhewa L."/>
            <person name="Munidasa M."/>
            <person name="Coyle M."/>
            <person name="Taylor M."/>
            <person name="Puazo M."/>
            <person name="Firestine M."/>
            <person name="Scheel M."/>
            <person name="Javaid M."/>
            <person name="Wang M."/>
            <person name="Li M."/>
            <person name="Tabassum N."/>
            <person name="Saada N."/>
            <person name="Osuji N."/>
            <person name="Aqrawi P."/>
            <person name="Fu Q."/>
            <person name="Thornton R."/>
            <person name="Raj R."/>
            <person name="Goodspeed R."/>
            <person name="Mata R."/>
            <person name="Najjar R."/>
            <person name="Gubbala S."/>
            <person name="Lee S."/>
            <person name="Denson S."/>
            <person name="Patil S."/>
            <person name="Macmil S."/>
            <person name="Qi S."/>
            <person name="Matskevitch T."/>
            <person name="Palculict T."/>
            <person name="Mathew T."/>
            <person name="Vee V."/>
            <person name="Velamala V."/>
            <person name="Korchina V."/>
            <person name="Cai W."/>
            <person name="Liu W."/>
            <person name="Dai W."/>
            <person name="Zou X."/>
            <person name="Zhu Y."/>
            <person name="Zhang Y."/>
            <person name="Wu Y.-Q."/>
            <person name="Xin Y."/>
            <person name="Nazarath L."/>
            <person name="Kovar C."/>
            <person name="Han Y."/>
            <person name="Muzny D."/>
            <person name="Gibbs R."/>
        </authorList>
    </citation>
    <scope>NUCLEOTIDE SEQUENCE [LARGE SCALE GENOMIC DNA]</scope>
    <source>
        <strain evidence="12">Jacobina</strain>
    </source>
</reference>
<dbReference type="InterPro" id="IPR013105">
    <property type="entry name" value="TPR_2"/>
</dbReference>
<evidence type="ECO:0000256" key="7">
    <source>
        <dbReference type="SAM" id="MobiDB-lite"/>
    </source>
</evidence>
<dbReference type="FunFam" id="1.10.287.110:FF:000015">
    <property type="entry name" value="dnaJ homolog subfamily C member 3"/>
    <property type="match status" value="1"/>
</dbReference>
<keyword evidence="12" id="KW-1185">Reference proteome</keyword>
<protein>
    <submittedName>
        <fullName evidence="10">Putative dsrna-activated protein kinase inhibitor p58</fullName>
    </submittedName>
</protein>
<dbReference type="GO" id="GO:0034975">
    <property type="term" value="P:protein folding in endoplasmic reticulum"/>
    <property type="evidence" value="ECO:0007669"/>
    <property type="project" value="TreeGrafter"/>
</dbReference>
<dbReference type="FunFam" id="1.25.40.10:FF:000224">
    <property type="entry name" value="DnaJ and TPR domain protein"/>
    <property type="match status" value="1"/>
</dbReference>
<evidence type="ECO:0000256" key="4">
    <source>
        <dbReference type="ARBA" id="ARBA00022803"/>
    </source>
</evidence>
<feature type="repeat" description="TPR" evidence="6">
    <location>
        <begin position="410"/>
        <end position="443"/>
    </location>
</feature>
<evidence type="ECO:0000256" key="1">
    <source>
        <dbReference type="ARBA" id="ARBA00004319"/>
    </source>
</evidence>
<feature type="repeat" description="TPR" evidence="6">
    <location>
        <begin position="179"/>
        <end position="212"/>
    </location>
</feature>
<dbReference type="Pfam" id="PF00226">
    <property type="entry name" value="DnaJ"/>
    <property type="match status" value="1"/>
</dbReference>
<dbReference type="InterPro" id="IPR036869">
    <property type="entry name" value="J_dom_sf"/>
</dbReference>
<accession>A0A1B0EZI8</accession>
<dbReference type="CDD" id="cd06257">
    <property type="entry name" value="DnaJ"/>
    <property type="match status" value="1"/>
</dbReference>
<keyword evidence="4 6" id="KW-0802">TPR repeat</keyword>
<evidence type="ECO:0000256" key="3">
    <source>
        <dbReference type="ARBA" id="ARBA00022737"/>
    </source>
</evidence>
<dbReference type="VEuPathDB" id="VectorBase:LLOJ006818"/>
<dbReference type="GO" id="GO:0051087">
    <property type="term" value="F:protein-folding chaperone binding"/>
    <property type="evidence" value="ECO:0007669"/>
    <property type="project" value="TreeGrafter"/>
</dbReference>
<comment type="subcellular location">
    <subcellularLocation>
        <location evidence="1">Endoplasmic reticulum lumen</location>
    </subcellularLocation>
</comment>
<evidence type="ECO:0000313" key="10">
    <source>
        <dbReference type="EMBL" id="MBC1171268.1"/>
    </source>
</evidence>
<reference evidence="10" key="2">
    <citation type="journal article" date="2020" name="BMC">
        <title>Leishmania infection induces a limited differential gene expression in the sand fly midgut.</title>
        <authorList>
            <person name="Coutinho-Abreu I.V."/>
            <person name="Serafim T.D."/>
            <person name="Meneses C."/>
            <person name="Kamhawi S."/>
            <person name="Oliveira F."/>
            <person name="Valenzuela J.G."/>
        </authorList>
    </citation>
    <scope>NUCLEOTIDE SEQUENCE</scope>
    <source>
        <strain evidence="10">Jacobina</strain>
        <tissue evidence="10">Midgut</tissue>
    </source>
</reference>
<feature type="domain" description="J" evidence="9">
    <location>
        <begin position="464"/>
        <end position="531"/>
    </location>
</feature>
<name>A0A1B0EZI8_LUTLO</name>
<dbReference type="PROSITE" id="PS50076">
    <property type="entry name" value="DNAJ_2"/>
    <property type="match status" value="1"/>
</dbReference>
<dbReference type="EMBL" id="GITU01002565">
    <property type="protein sequence ID" value="MBC1171268.1"/>
    <property type="molecule type" value="Transcribed_RNA"/>
</dbReference>
<feature type="repeat" description="TPR" evidence="6">
    <location>
        <begin position="293"/>
        <end position="326"/>
    </location>
</feature>
<dbReference type="SUPFAM" id="SSF46565">
    <property type="entry name" value="Chaperone J-domain"/>
    <property type="match status" value="1"/>
</dbReference>
<dbReference type="GO" id="GO:0005788">
    <property type="term" value="C:endoplasmic reticulum lumen"/>
    <property type="evidence" value="ECO:0007669"/>
    <property type="project" value="UniProtKB-SubCell"/>
</dbReference>
<feature type="signal peptide" evidence="8">
    <location>
        <begin position="1"/>
        <end position="35"/>
    </location>
</feature>
<reference evidence="11" key="3">
    <citation type="submission" date="2020-05" db="UniProtKB">
        <authorList>
            <consortium name="EnsemblMetazoa"/>
        </authorList>
    </citation>
    <scope>IDENTIFICATION</scope>
    <source>
        <strain evidence="11">Jacobina</strain>
    </source>
</reference>